<accession>A0A833YWM6</accession>
<evidence type="ECO:0000313" key="2">
    <source>
        <dbReference type="EMBL" id="KAF6081854.1"/>
    </source>
</evidence>
<feature type="region of interest" description="Disordered" evidence="1">
    <location>
        <begin position="32"/>
        <end position="55"/>
    </location>
</feature>
<name>A0A833YWM6_9CHIR</name>
<protein>
    <submittedName>
        <fullName evidence="2">Uncharacterized protein</fullName>
    </submittedName>
</protein>
<reference evidence="2 3" key="1">
    <citation type="journal article" date="2020" name="Nature">
        <title>Six reference-quality genomes reveal evolution of bat adaptations.</title>
        <authorList>
            <person name="Jebb D."/>
            <person name="Huang Z."/>
            <person name="Pippel M."/>
            <person name="Hughes G.M."/>
            <person name="Lavrichenko K."/>
            <person name="Devanna P."/>
            <person name="Winkler S."/>
            <person name="Jermiin L.S."/>
            <person name="Skirmuntt E.C."/>
            <person name="Katzourakis A."/>
            <person name="Burkitt-Gray L."/>
            <person name="Ray D.A."/>
            <person name="Sullivan K.A.M."/>
            <person name="Roscito J.G."/>
            <person name="Kirilenko B.M."/>
            <person name="Davalos L.M."/>
            <person name="Corthals A.P."/>
            <person name="Power M.L."/>
            <person name="Jones G."/>
            <person name="Ransome R.D."/>
            <person name="Dechmann D.K.N."/>
            <person name="Locatelli A.G."/>
            <person name="Puechmaille S.J."/>
            <person name="Fedrigo O."/>
            <person name="Jarvis E.D."/>
            <person name="Hiller M."/>
            <person name="Vernes S.C."/>
            <person name="Myers E.W."/>
            <person name="Teeling E.C."/>
        </authorList>
    </citation>
    <scope>NUCLEOTIDE SEQUENCE [LARGE SCALE GENOMIC DNA]</scope>
    <source>
        <strain evidence="2">Bat1K_MPI-CBG_1</strain>
    </source>
</reference>
<dbReference type="Proteomes" id="UP000664940">
    <property type="component" value="Unassembled WGS sequence"/>
</dbReference>
<evidence type="ECO:0000256" key="1">
    <source>
        <dbReference type="SAM" id="MobiDB-lite"/>
    </source>
</evidence>
<proteinExistence type="predicted"/>
<feature type="compositionally biased region" description="Basic and acidic residues" evidence="1">
    <location>
        <begin position="91"/>
        <end position="106"/>
    </location>
</feature>
<feature type="region of interest" description="Disordered" evidence="1">
    <location>
        <begin position="82"/>
        <end position="106"/>
    </location>
</feature>
<evidence type="ECO:0000313" key="3">
    <source>
        <dbReference type="Proteomes" id="UP000664940"/>
    </source>
</evidence>
<gene>
    <name evidence="2" type="ORF">HJG60_008860</name>
</gene>
<feature type="compositionally biased region" description="Polar residues" evidence="1">
    <location>
        <begin position="35"/>
        <end position="45"/>
    </location>
</feature>
<dbReference type="EMBL" id="JABVXQ010000013">
    <property type="protein sequence ID" value="KAF6081854.1"/>
    <property type="molecule type" value="Genomic_DNA"/>
</dbReference>
<comment type="caution">
    <text evidence="2">The sequence shown here is derived from an EMBL/GenBank/DDBJ whole genome shotgun (WGS) entry which is preliminary data.</text>
</comment>
<dbReference type="AlphaFoldDB" id="A0A833YWM6"/>
<organism evidence="2 3">
    <name type="scientific">Phyllostomus discolor</name>
    <name type="common">pale spear-nosed bat</name>
    <dbReference type="NCBI Taxonomy" id="89673"/>
    <lineage>
        <taxon>Eukaryota</taxon>
        <taxon>Metazoa</taxon>
        <taxon>Chordata</taxon>
        <taxon>Craniata</taxon>
        <taxon>Vertebrata</taxon>
        <taxon>Euteleostomi</taxon>
        <taxon>Mammalia</taxon>
        <taxon>Eutheria</taxon>
        <taxon>Laurasiatheria</taxon>
        <taxon>Chiroptera</taxon>
        <taxon>Yangochiroptera</taxon>
        <taxon>Phyllostomidae</taxon>
        <taxon>Phyllostominae</taxon>
        <taxon>Phyllostomus</taxon>
    </lineage>
</organism>
<sequence>MWWLPPGSPLSAPWDPPNCFTLGPSLPLLPPSSGITTAPGTTLTPSHEAPTPGCSTSPFSENTLPALILHLLPQYHLRSLPHHHPPFSSGGKDREGGGASKVGDRFRGSLLVPTRDDTRKGMLRPCLLPGPEQFTHLQNRARMGQVWVAFVHSC</sequence>